<comment type="caution">
    <text evidence="3">The sequence shown here is derived from an EMBL/GenBank/DDBJ whole genome shotgun (WGS) entry which is preliminary data.</text>
</comment>
<evidence type="ECO:0000259" key="2">
    <source>
        <dbReference type="PROSITE" id="PS50186"/>
    </source>
</evidence>
<dbReference type="PROSITE" id="PS50186">
    <property type="entry name" value="DEP"/>
    <property type="match status" value="1"/>
</dbReference>
<dbReference type="Gene3D" id="1.10.10.10">
    <property type="entry name" value="Winged helix-like DNA-binding domain superfamily/Winged helix DNA-binding domain"/>
    <property type="match status" value="1"/>
</dbReference>
<feature type="region of interest" description="Disordered" evidence="1">
    <location>
        <begin position="174"/>
        <end position="193"/>
    </location>
</feature>
<dbReference type="GO" id="GO:0035556">
    <property type="term" value="P:intracellular signal transduction"/>
    <property type="evidence" value="ECO:0007669"/>
    <property type="project" value="InterPro"/>
</dbReference>
<dbReference type="Pfam" id="PF00610">
    <property type="entry name" value="DEP"/>
    <property type="match status" value="1"/>
</dbReference>
<feature type="compositionally biased region" description="Polar residues" evidence="1">
    <location>
        <begin position="330"/>
        <end position="346"/>
    </location>
</feature>
<dbReference type="InterPro" id="IPR036390">
    <property type="entry name" value="WH_DNA-bd_sf"/>
</dbReference>
<accession>A0AAV5SQQ7</accession>
<dbReference type="InterPro" id="IPR036388">
    <property type="entry name" value="WH-like_DNA-bd_sf"/>
</dbReference>
<dbReference type="Proteomes" id="UP001432027">
    <property type="component" value="Unassembled WGS sequence"/>
</dbReference>
<feature type="compositionally biased region" description="Basic residues" evidence="1">
    <location>
        <begin position="180"/>
        <end position="190"/>
    </location>
</feature>
<keyword evidence="4" id="KW-1185">Reference proteome</keyword>
<gene>
    <name evidence="3" type="ORF">PENTCL1PPCAC_6633</name>
</gene>
<name>A0AAV5SQQ7_9BILA</name>
<dbReference type="PANTHER" id="PTHR16206:SF4">
    <property type="entry name" value="PROTEIN LET-99"/>
    <property type="match status" value="1"/>
</dbReference>
<dbReference type="SMART" id="SM00049">
    <property type="entry name" value="DEP"/>
    <property type="match status" value="1"/>
</dbReference>
<organism evidence="3 4">
    <name type="scientific">Pristionchus entomophagus</name>
    <dbReference type="NCBI Taxonomy" id="358040"/>
    <lineage>
        <taxon>Eukaryota</taxon>
        <taxon>Metazoa</taxon>
        <taxon>Ecdysozoa</taxon>
        <taxon>Nematoda</taxon>
        <taxon>Chromadorea</taxon>
        <taxon>Rhabditida</taxon>
        <taxon>Rhabditina</taxon>
        <taxon>Diplogasteromorpha</taxon>
        <taxon>Diplogasteroidea</taxon>
        <taxon>Neodiplogasteridae</taxon>
        <taxon>Pristionchus</taxon>
    </lineage>
</organism>
<dbReference type="InterPro" id="IPR000591">
    <property type="entry name" value="DEP_dom"/>
</dbReference>
<dbReference type="AlphaFoldDB" id="A0AAV5SQQ7"/>
<feature type="non-terminal residue" evidence="3">
    <location>
        <position position="644"/>
    </location>
</feature>
<evidence type="ECO:0000256" key="1">
    <source>
        <dbReference type="SAM" id="MobiDB-lite"/>
    </source>
</evidence>
<sequence>MMPFTDEEPSSSKGITRADSMNAHCSQFKATATWNKIAKEFRENMPAKKRWRQFRSFDSSFTGKEATDFMLTILPGLLPNKKEITRESCTALLQKFADSGLFKYAWNDEKAKFQDNATLFVWNGDSTLNGICRTPLLMRRASSFNNGSIDRPRKCPTTPKPPDIKTADETWTTFELPKSPPKHKSSRNRRLSSSTGNLSLIGVEKYDSILSPRVRDRIAIVEEGAISPEKRDEQQEVEYGEIKRNKMKEYIYGEVGKKKDTVYGVIRMKKQAPTHVARREGNKIEDSVPLTPTLLRSSPVYGSFIKREDTRDAYKENGYEYVSFRRRNGMGQTTPSKGSKRAVQSSKEMKENDSSQVKSVISRLTPSRFKGKENDVNEVSPPPPPVPPPRKDDSIYSSIRIRPRVALTDNDEWNVYSTALSNRVRSLLGYTEGREKESVITWRIDGQHVKWSCKYHPMGKVVRAMKQSEDWPSSLTQQMDYLKLFPFHSKAVNVITYTQQQEVRVFRTVVAHLRQWTPLLQASVGRAFLRVINHFNKLSTPLSRPNSANSGSSGKSVRLETAFSIGSPTTRLLEQNSCSSLNVFGSKEDVYAVPTPFHARTTLSSDTVIPLMDSSPILTTLSHRHTLHSTPPQGPLRVDPKSGI</sequence>
<dbReference type="SUPFAM" id="SSF46785">
    <property type="entry name" value="Winged helix' DNA-binding domain"/>
    <property type="match status" value="1"/>
</dbReference>
<dbReference type="EMBL" id="BTSX01000002">
    <property type="protein sequence ID" value="GMS84458.1"/>
    <property type="molecule type" value="Genomic_DNA"/>
</dbReference>
<feature type="region of interest" description="Disordered" evidence="1">
    <location>
        <begin position="625"/>
        <end position="644"/>
    </location>
</feature>
<protein>
    <recommendedName>
        <fullName evidence="2">DEP domain-containing protein</fullName>
    </recommendedName>
</protein>
<reference evidence="3" key="1">
    <citation type="submission" date="2023-10" db="EMBL/GenBank/DDBJ databases">
        <title>Genome assembly of Pristionchus species.</title>
        <authorList>
            <person name="Yoshida K."/>
            <person name="Sommer R.J."/>
        </authorList>
    </citation>
    <scope>NUCLEOTIDE SEQUENCE</scope>
    <source>
        <strain evidence="3">RS0144</strain>
    </source>
</reference>
<proteinExistence type="predicted"/>
<dbReference type="PANTHER" id="PTHR16206">
    <property type="entry name" value="DEP DOMAIN-CONTAINING"/>
    <property type="match status" value="1"/>
</dbReference>
<feature type="domain" description="DEP" evidence="2">
    <location>
        <begin position="41"/>
        <end position="124"/>
    </location>
</feature>
<feature type="region of interest" description="Disordered" evidence="1">
    <location>
        <begin position="325"/>
        <end position="395"/>
    </location>
</feature>
<feature type="compositionally biased region" description="Polar residues" evidence="1">
    <location>
        <begin position="354"/>
        <end position="365"/>
    </location>
</feature>
<evidence type="ECO:0000313" key="4">
    <source>
        <dbReference type="Proteomes" id="UP001432027"/>
    </source>
</evidence>
<evidence type="ECO:0000313" key="3">
    <source>
        <dbReference type="EMBL" id="GMS84458.1"/>
    </source>
</evidence>